<dbReference type="InterPro" id="IPR015943">
    <property type="entry name" value="WD40/YVTN_repeat-like_dom_sf"/>
</dbReference>
<feature type="signal peptide" evidence="1">
    <location>
        <begin position="1"/>
        <end position="27"/>
    </location>
</feature>
<evidence type="ECO:0000313" key="3">
    <source>
        <dbReference type="Proteomes" id="UP000285112"/>
    </source>
</evidence>
<organism evidence="2 3">
    <name type="scientific">Amycolatopsis panacis</name>
    <dbReference type="NCBI Taxonomy" id="2340917"/>
    <lineage>
        <taxon>Bacteria</taxon>
        <taxon>Bacillati</taxon>
        <taxon>Actinomycetota</taxon>
        <taxon>Actinomycetes</taxon>
        <taxon>Pseudonocardiales</taxon>
        <taxon>Pseudonocardiaceae</taxon>
        <taxon>Amycolatopsis</taxon>
    </lineage>
</organism>
<dbReference type="EMBL" id="QZFV01000010">
    <property type="protein sequence ID" value="RJQ92399.1"/>
    <property type="molecule type" value="Genomic_DNA"/>
</dbReference>
<reference evidence="2 3" key="1">
    <citation type="submission" date="2018-09" db="EMBL/GenBank/DDBJ databases">
        <title>YIM PH 21725 draft genome.</title>
        <authorList>
            <person name="Miao C."/>
        </authorList>
    </citation>
    <scope>NUCLEOTIDE SEQUENCE [LARGE SCALE GENOMIC DNA]</scope>
    <source>
        <strain evidence="3">YIM PH21725</strain>
    </source>
</reference>
<protein>
    <recommendedName>
        <fullName evidence="4">Exo-alpha-sialidase</fullName>
    </recommendedName>
</protein>
<proteinExistence type="predicted"/>
<comment type="caution">
    <text evidence="2">The sequence shown here is derived from an EMBL/GenBank/DDBJ whole genome shotgun (WGS) entry which is preliminary data.</text>
</comment>
<sequence length="359" mass="37081">MKRAFRCAAAVLAVVAAISVAPPGVSAAEGFAPSSTGWVGPERGFVLGYARCGGGWCPQLKATDDGGTHWRFLQAPPVPYPDNHNRVRIVAADDQHLYVTDGTEIRATRDQGKHWYAVGLAGAAAKRYVAKVVEFAGRSFALVTGDGGAANVYAGAAGAPVLTPAPGLRIEGENTGGDLSVRGGLQIVLDADHRAERYWTSHDGVAFATAPSPCPAGENASLGGVQDGQVTALCNSGPAVPQPGHMMRELWRARRFGGIFSGTAAAPNTGITLSFGAATAESATVAAEGGAAEFLHHTTDGGRTWSTTVLSEHGYGVADLAFPDNRIGVLVEGLPDAESGARLYRTTDGGRTWHPLALG</sequence>
<dbReference type="AlphaFoldDB" id="A0A419IC33"/>
<dbReference type="Proteomes" id="UP000285112">
    <property type="component" value="Unassembled WGS sequence"/>
</dbReference>
<dbReference type="OrthoDB" id="3805100at2"/>
<keyword evidence="3" id="KW-1185">Reference proteome</keyword>
<dbReference type="CDD" id="cd15482">
    <property type="entry name" value="Sialidase_non-viral"/>
    <property type="match status" value="1"/>
</dbReference>
<name>A0A419IC33_9PSEU</name>
<keyword evidence="1" id="KW-0732">Signal</keyword>
<evidence type="ECO:0000313" key="2">
    <source>
        <dbReference type="EMBL" id="RJQ92399.1"/>
    </source>
</evidence>
<feature type="chain" id="PRO_5019058401" description="Exo-alpha-sialidase" evidence="1">
    <location>
        <begin position="28"/>
        <end position="359"/>
    </location>
</feature>
<evidence type="ECO:0008006" key="4">
    <source>
        <dbReference type="Google" id="ProtNLM"/>
    </source>
</evidence>
<gene>
    <name evidence="2" type="ORF">D5S19_01165</name>
</gene>
<dbReference type="SUPFAM" id="SSF110296">
    <property type="entry name" value="Oligoxyloglucan reducing end-specific cellobiohydrolase"/>
    <property type="match status" value="1"/>
</dbReference>
<accession>A0A419IC33</accession>
<evidence type="ECO:0000256" key="1">
    <source>
        <dbReference type="SAM" id="SignalP"/>
    </source>
</evidence>
<dbReference type="Gene3D" id="2.130.10.10">
    <property type="entry name" value="YVTN repeat-like/Quinoprotein amine dehydrogenase"/>
    <property type="match status" value="2"/>
</dbReference>